<evidence type="ECO:0000256" key="4">
    <source>
        <dbReference type="ARBA" id="ARBA00022741"/>
    </source>
</evidence>
<keyword evidence="6" id="KW-0342">GTP-binding</keyword>
<dbReference type="SUPFAM" id="SSF52540">
    <property type="entry name" value="P-loop containing nucleoside triphosphate hydrolases"/>
    <property type="match status" value="1"/>
</dbReference>
<dbReference type="Proteomes" id="UP001370348">
    <property type="component" value="Chromosome"/>
</dbReference>
<keyword evidence="9" id="KW-1185">Reference proteome</keyword>
<keyword evidence="2" id="KW-0808">Transferase</keyword>
<dbReference type="EMBL" id="CP089984">
    <property type="protein sequence ID" value="WXB19065.1"/>
    <property type="molecule type" value="Genomic_DNA"/>
</dbReference>
<evidence type="ECO:0000256" key="5">
    <source>
        <dbReference type="ARBA" id="ARBA00022840"/>
    </source>
</evidence>
<dbReference type="InterPro" id="IPR009000">
    <property type="entry name" value="Transl_B-barrel_sf"/>
</dbReference>
<evidence type="ECO:0000259" key="7">
    <source>
        <dbReference type="PROSITE" id="PS51722"/>
    </source>
</evidence>
<accession>A0ABZ2M985</accession>
<dbReference type="InterPro" id="IPR009001">
    <property type="entry name" value="Transl_elong_EF1A/Init_IF2_C"/>
</dbReference>
<proteinExistence type="predicted"/>
<dbReference type="InterPro" id="IPR054696">
    <property type="entry name" value="GTP-eEF1A_C"/>
</dbReference>
<dbReference type="InterPro" id="IPR011779">
    <property type="entry name" value="SO4_adenylTrfase_lsu"/>
</dbReference>
<keyword evidence="4" id="KW-0547">Nucleotide-binding</keyword>
<dbReference type="EC" id="2.7.7.4" evidence="1"/>
<keyword evidence="5" id="KW-0067">ATP-binding</keyword>
<dbReference type="Pfam" id="PF22594">
    <property type="entry name" value="GTP-eEF1A_C"/>
    <property type="match status" value="1"/>
</dbReference>
<dbReference type="PROSITE" id="PS00301">
    <property type="entry name" value="G_TR_1"/>
    <property type="match status" value="1"/>
</dbReference>
<dbReference type="InterPro" id="IPR031157">
    <property type="entry name" value="G_TR_CS"/>
</dbReference>
<organism evidence="8 9">
    <name type="scientific">Pendulispora albinea</name>
    <dbReference type="NCBI Taxonomy" id="2741071"/>
    <lineage>
        <taxon>Bacteria</taxon>
        <taxon>Pseudomonadati</taxon>
        <taxon>Myxococcota</taxon>
        <taxon>Myxococcia</taxon>
        <taxon>Myxococcales</taxon>
        <taxon>Sorangiineae</taxon>
        <taxon>Pendulisporaceae</taxon>
        <taxon>Pendulispora</taxon>
    </lineage>
</organism>
<dbReference type="Gene3D" id="3.40.50.300">
    <property type="entry name" value="P-loop containing nucleotide triphosphate hydrolases"/>
    <property type="match status" value="1"/>
</dbReference>
<evidence type="ECO:0000313" key="9">
    <source>
        <dbReference type="Proteomes" id="UP001370348"/>
    </source>
</evidence>
<dbReference type="CDD" id="cd04095">
    <property type="entry name" value="CysN_NoDQ_III"/>
    <property type="match status" value="1"/>
</dbReference>
<keyword evidence="3" id="KW-0548">Nucleotidyltransferase</keyword>
<dbReference type="InterPro" id="IPR050100">
    <property type="entry name" value="TRAFAC_GTPase_members"/>
</dbReference>
<dbReference type="RefSeq" id="WP_394828688.1">
    <property type="nucleotide sequence ID" value="NZ_CP089984.1"/>
</dbReference>
<dbReference type="InterPro" id="IPR044139">
    <property type="entry name" value="CysN_NoDQ_III"/>
</dbReference>
<protein>
    <recommendedName>
        <fullName evidence="1">sulfate adenylyltransferase</fullName>
        <ecNumber evidence="1">2.7.7.4</ecNumber>
    </recommendedName>
</protein>
<name>A0ABZ2M985_9BACT</name>
<dbReference type="PRINTS" id="PR00315">
    <property type="entry name" value="ELONGATNFCT"/>
</dbReference>
<gene>
    <name evidence="8" type="ORF">LZC94_17725</name>
</gene>
<evidence type="ECO:0000256" key="1">
    <source>
        <dbReference type="ARBA" id="ARBA00012391"/>
    </source>
</evidence>
<reference evidence="8 9" key="1">
    <citation type="submission" date="2021-12" db="EMBL/GenBank/DDBJ databases">
        <title>Discovery of the Pendulisporaceae a myxobacterial family with distinct sporulation behavior and unique specialized metabolism.</title>
        <authorList>
            <person name="Garcia R."/>
            <person name="Popoff A."/>
            <person name="Bader C.D."/>
            <person name="Loehr J."/>
            <person name="Walesch S."/>
            <person name="Walt C."/>
            <person name="Boldt J."/>
            <person name="Bunk B."/>
            <person name="Haeckl F.J.F.P.J."/>
            <person name="Gunesch A.P."/>
            <person name="Birkelbach J."/>
            <person name="Nuebel U."/>
            <person name="Pietschmann T."/>
            <person name="Bach T."/>
            <person name="Mueller R."/>
        </authorList>
    </citation>
    <scope>NUCLEOTIDE SEQUENCE [LARGE SCALE GENOMIC DNA]</scope>
    <source>
        <strain evidence="8 9">MSr11954</strain>
    </source>
</reference>
<dbReference type="Pfam" id="PF00009">
    <property type="entry name" value="GTP_EFTU"/>
    <property type="match status" value="1"/>
</dbReference>
<dbReference type="InterPro" id="IPR044138">
    <property type="entry name" value="CysN_II"/>
</dbReference>
<dbReference type="CDD" id="cd03695">
    <property type="entry name" value="CysN_NodQ_II"/>
    <property type="match status" value="1"/>
</dbReference>
<evidence type="ECO:0000313" key="8">
    <source>
        <dbReference type="EMBL" id="WXB19065.1"/>
    </source>
</evidence>
<dbReference type="CDD" id="cd04166">
    <property type="entry name" value="CysN_ATPS"/>
    <property type="match status" value="1"/>
</dbReference>
<dbReference type="NCBIfam" id="TIGR02034">
    <property type="entry name" value="CysN"/>
    <property type="match status" value="1"/>
</dbReference>
<evidence type="ECO:0000256" key="3">
    <source>
        <dbReference type="ARBA" id="ARBA00022695"/>
    </source>
</evidence>
<evidence type="ECO:0000256" key="2">
    <source>
        <dbReference type="ARBA" id="ARBA00022679"/>
    </source>
</evidence>
<dbReference type="InterPro" id="IPR000795">
    <property type="entry name" value="T_Tr_GTP-bd_dom"/>
</dbReference>
<dbReference type="InterPro" id="IPR041757">
    <property type="entry name" value="CysN_GTP-bd"/>
</dbReference>
<dbReference type="PANTHER" id="PTHR23115">
    <property type="entry name" value="TRANSLATION FACTOR"/>
    <property type="match status" value="1"/>
</dbReference>
<evidence type="ECO:0000256" key="6">
    <source>
        <dbReference type="ARBA" id="ARBA00023134"/>
    </source>
</evidence>
<dbReference type="SUPFAM" id="SSF50447">
    <property type="entry name" value="Translation proteins"/>
    <property type="match status" value="1"/>
</dbReference>
<dbReference type="Gene3D" id="2.40.30.10">
    <property type="entry name" value="Translation factors"/>
    <property type="match status" value="2"/>
</dbReference>
<dbReference type="PROSITE" id="PS51722">
    <property type="entry name" value="G_TR_2"/>
    <property type="match status" value="1"/>
</dbReference>
<dbReference type="InterPro" id="IPR027417">
    <property type="entry name" value="P-loop_NTPase"/>
</dbReference>
<dbReference type="SUPFAM" id="SSF50465">
    <property type="entry name" value="EF-Tu/eEF-1alpha/eIF2-gamma C-terminal domain"/>
    <property type="match status" value="1"/>
</dbReference>
<feature type="domain" description="Tr-type G" evidence="7">
    <location>
        <begin position="16"/>
        <end position="235"/>
    </location>
</feature>
<sequence length="561" mass="60319">MVASDISAWLRAQEQKDLLRFVTIGSVDDGKSTLIGRLLHDAHGLYEDQLHAVRRASVRGSTRGEGSTSEIDFSLFTDGLQAEREQGITIDVAYRYFTTERRKFIIADTPGHVQYTRNMATGASTADVALILVDARLGVLPQTRRHAQIAALLGISHVVVCVNKMDLVGFDRAIFDSISGALREIGEKLGLRDIHAIPVSALAGDNVVSKSSRTPWWNGTTVLEHLETVQVVRQGSEGSFRLPVQLVLRPGIGYRGFAGQIVSGTVRPGDELVALPSGKRARVAGVDVGGKPVNAAFAPMSVAIRLSSEIDVSRGDVLARADEPLTIGTEFQADLVWMSERPLDRAKSYLLKHTTRLVRAEIDTIVHGTDAETLSPVPKETLSLNDIARVQVRCHAPIFFDPYAVHRATGAFILIDSVTNDTVAAGMITAATRAHAREERSGAHTQVSPDERRTRLGQTGAVIRITAPSDEEALGAAYALERELFDQGRVATVVQGSREPLDAAAACARAGIFAVVAGQGTAWAAEIRGPHLEAADLEPRLEAADRDGLVRAIAGALLVQT</sequence>